<reference evidence="2 3" key="1">
    <citation type="submission" date="2021-03" db="EMBL/GenBank/DDBJ databases">
        <title>Genomic Encyclopedia of Type Strains, Phase IV (KMG-IV): sequencing the most valuable type-strain genomes for metagenomic binning, comparative biology and taxonomic classification.</title>
        <authorList>
            <person name="Goeker M."/>
        </authorList>
    </citation>
    <scope>NUCLEOTIDE SEQUENCE [LARGE SCALE GENOMIC DNA]</scope>
    <source>
        <strain evidence="2 3">DSM 1289</strain>
    </source>
</reference>
<feature type="compositionally biased region" description="Basic residues" evidence="1">
    <location>
        <begin position="1"/>
        <end position="11"/>
    </location>
</feature>
<evidence type="ECO:0000313" key="2">
    <source>
        <dbReference type="EMBL" id="MBP1856257.1"/>
    </source>
</evidence>
<name>A0ABS4EEA7_9FIRM</name>
<gene>
    <name evidence="2" type="ORF">J2Z43_002705</name>
</gene>
<keyword evidence="3" id="KW-1185">Reference proteome</keyword>
<feature type="region of interest" description="Disordered" evidence="1">
    <location>
        <begin position="1"/>
        <end position="22"/>
    </location>
</feature>
<dbReference type="EMBL" id="JAGGJX010000007">
    <property type="protein sequence ID" value="MBP1856257.1"/>
    <property type="molecule type" value="Genomic_DNA"/>
</dbReference>
<comment type="caution">
    <text evidence="2">The sequence shown here is derived from an EMBL/GenBank/DDBJ whole genome shotgun (WGS) entry which is preliminary data.</text>
</comment>
<accession>A0ABS4EEA7</accession>
<organism evidence="2 3">
    <name type="scientific">Metaclostridioides mangenotii</name>
    <dbReference type="NCBI Taxonomy" id="1540"/>
    <lineage>
        <taxon>Bacteria</taxon>
        <taxon>Bacillati</taxon>
        <taxon>Bacillota</taxon>
        <taxon>Clostridia</taxon>
        <taxon>Peptostreptococcales</taxon>
        <taxon>Peptostreptococcaceae</taxon>
        <taxon>Metaclostridioides</taxon>
    </lineage>
</organism>
<dbReference type="RefSeq" id="WP_209457586.1">
    <property type="nucleotide sequence ID" value="NZ_BAAACS010000017.1"/>
</dbReference>
<protein>
    <submittedName>
        <fullName evidence="2">Uncharacterized protein</fullName>
    </submittedName>
</protein>
<proteinExistence type="predicted"/>
<sequence length="388" mass="43975">MQDIKRNRRKMGNNSSVSNNNDIDEIFENSFAEEDMERGFKNKKHDHCECEKEEKCHNDCDCDPCHKHNHHNDCDCDPCHNHHKCECEPCEIESEDCFPNKCGPECCHPITPKNFSPANTVPIAIETNRVFDTMRFQAFTDGSGPDGEPLFFETEVIEVNGPVPQGGPVNVTIEKICVNFREIEINPGCITLEDFEVEPLDTRSHRNCESSFEYAVCGEFKRECCRRGLGNSVAFKERGLNVKVRDLVLELKGKCGCTTFTALAFPAVKECGCKRRVPFVVFNFNTFSAPLCLPADGRSLLLRQEFNTRLTVDCIGKSILKFEENEHCECFFDLIIPNDIDLILCLEETVSALISEQIVVLGSRTPIEPRLVDTFAKVCEFEHCGPRI</sequence>
<dbReference type="Proteomes" id="UP000767291">
    <property type="component" value="Unassembled WGS sequence"/>
</dbReference>
<evidence type="ECO:0000313" key="3">
    <source>
        <dbReference type="Proteomes" id="UP000767291"/>
    </source>
</evidence>
<evidence type="ECO:0000256" key="1">
    <source>
        <dbReference type="SAM" id="MobiDB-lite"/>
    </source>
</evidence>